<protein>
    <recommendedName>
        <fullName evidence="5">Extracellular membrane protein CFEM domain-containing protein</fullName>
    </recommendedName>
</protein>
<organism evidence="3 4">
    <name type="scientific">Ascobolus immersus RN42</name>
    <dbReference type="NCBI Taxonomy" id="1160509"/>
    <lineage>
        <taxon>Eukaryota</taxon>
        <taxon>Fungi</taxon>
        <taxon>Dikarya</taxon>
        <taxon>Ascomycota</taxon>
        <taxon>Pezizomycotina</taxon>
        <taxon>Pezizomycetes</taxon>
        <taxon>Pezizales</taxon>
        <taxon>Ascobolaceae</taxon>
        <taxon>Ascobolus</taxon>
    </lineage>
</organism>
<reference evidence="3 4" key="1">
    <citation type="journal article" date="2018" name="Nat. Ecol. Evol.">
        <title>Pezizomycetes genomes reveal the molecular basis of ectomycorrhizal truffle lifestyle.</title>
        <authorList>
            <person name="Murat C."/>
            <person name="Payen T."/>
            <person name="Noel B."/>
            <person name="Kuo A."/>
            <person name="Morin E."/>
            <person name="Chen J."/>
            <person name="Kohler A."/>
            <person name="Krizsan K."/>
            <person name="Balestrini R."/>
            <person name="Da Silva C."/>
            <person name="Montanini B."/>
            <person name="Hainaut M."/>
            <person name="Levati E."/>
            <person name="Barry K.W."/>
            <person name="Belfiori B."/>
            <person name="Cichocki N."/>
            <person name="Clum A."/>
            <person name="Dockter R.B."/>
            <person name="Fauchery L."/>
            <person name="Guy J."/>
            <person name="Iotti M."/>
            <person name="Le Tacon F."/>
            <person name="Lindquist E.A."/>
            <person name="Lipzen A."/>
            <person name="Malagnac F."/>
            <person name="Mello A."/>
            <person name="Molinier V."/>
            <person name="Miyauchi S."/>
            <person name="Poulain J."/>
            <person name="Riccioni C."/>
            <person name="Rubini A."/>
            <person name="Sitrit Y."/>
            <person name="Splivallo R."/>
            <person name="Traeger S."/>
            <person name="Wang M."/>
            <person name="Zifcakova L."/>
            <person name="Wipf D."/>
            <person name="Zambonelli A."/>
            <person name="Paolocci F."/>
            <person name="Nowrousian M."/>
            <person name="Ottonello S."/>
            <person name="Baldrian P."/>
            <person name="Spatafora J.W."/>
            <person name="Henrissat B."/>
            <person name="Nagy L.G."/>
            <person name="Aury J.M."/>
            <person name="Wincker P."/>
            <person name="Grigoriev I.V."/>
            <person name="Bonfante P."/>
            <person name="Martin F.M."/>
        </authorList>
    </citation>
    <scope>NUCLEOTIDE SEQUENCE [LARGE SCALE GENOMIC DNA]</scope>
    <source>
        <strain evidence="3 4">RN42</strain>
    </source>
</reference>
<feature type="compositionally biased region" description="Polar residues" evidence="1">
    <location>
        <begin position="231"/>
        <end position="248"/>
    </location>
</feature>
<dbReference type="AlphaFoldDB" id="A0A3N4I9Q7"/>
<keyword evidence="2" id="KW-0732">Signal</keyword>
<keyword evidence="4" id="KW-1185">Reference proteome</keyword>
<evidence type="ECO:0000313" key="4">
    <source>
        <dbReference type="Proteomes" id="UP000275078"/>
    </source>
</evidence>
<feature type="signal peptide" evidence="2">
    <location>
        <begin position="1"/>
        <end position="16"/>
    </location>
</feature>
<sequence>MRTLALFSMAASFCWAFPHLNLDQQPDSPAKRFANLPTGEELKIVNPPTKPAVPKPGKQSTLARPTLPTYPKTVTNPVDPNSWLMQYARSEKVSPYWKFTETLWAPCQRHRQPIPDPTSCKPTCEDVHSHTQLSIFAECSIDLYARICTFATFVLPDSECPGRPNSYQLRCPTSLEQLNKILYDGFEQPYIYFSQLTEAIEVGTHIGPTQCPQNKTEPVFSANRRHRRQLDSASHASPTHTKTASSIDSHNKHHLLKRDYQYRRYLNSKGLYRTYSIEGPRQELPNGHSEGIESLKRPWNCYDSEIMIQSERMYINDTQIEICWYPERTRNKPEERCPGIKTPDSCPKDDDELVETIRRYYSDRSWEPVNMTVEAVREMIEVEIAEEKPPCDVTDRCCIGPHSEVNGCTPRDWGSGPE</sequence>
<evidence type="ECO:0008006" key="5">
    <source>
        <dbReference type="Google" id="ProtNLM"/>
    </source>
</evidence>
<evidence type="ECO:0000313" key="3">
    <source>
        <dbReference type="EMBL" id="RPA82825.1"/>
    </source>
</evidence>
<dbReference type="Proteomes" id="UP000275078">
    <property type="component" value="Unassembled WGS sequence"/>
</dbReference>
<dbReference type="EMBL" id="ML119668">
    <property type="protein sequence ID" value="RPA82825.1"/>
    <property type="molecule type" value="Genomic_DNA"/>
</dbReference>
<proteinExistence type="predicted"/>
<feature type="chain" id="PRO_5018322303" description="Extracellular membrane protein CFEM domain-containing protein" evidence="2">
    <location>
        <begin position="17"/>
        <end position="418"/>
    </location>
</feature>
<evidence type="ECO:0000256" key="2">
    <source>
        <dbReference type="SAM" id="SignalP"/>
    </source>
</evidence>
<feature type="region of interest" description="Disordered" evidence="1">
    <location>
        <begin position="47"/>
        <end position="68"/>
    </location>
</feature>
<evidence type="ECO:0000256" key="1">
    <source>
        <dbReference type="SAM" id="MobiDB-lite"/>
    </source>
</evidence>
<feature type="region of interest" description="Disordered" evidence="1">
    <location>
        <begin position="224"/>
        <end position="250"/>
    </location>
</feature>
<name>A0A3N4I9Q7_ASCIM</name>
<accession>A0A3N4I9Q7</accession>
<gene>
    <name evidence="3" type="ORF">BJ508DRAFT_360800</name>
</gene>